<name>A0A4Y7QBN4_9AGAM</name>
<dbReference type="Proteomes" id="UP000294933">
    <property type="component" value="Unassembled WGS sequence"/>
</dbReference>
<evidence type="ECO:0000256" key="1">
    <source>
        <dbReference type="SAM" id="SignalP"/>
    </source>
</evidence>
<keyword evidence="1" id="KW-0732">Signal</keyword>
<evidence type="ECO:0008006" key="4">
    <source>
        <dbReference type="Google" id="ProtNLM"/>
    </source>
</evidence>
<gene>
    <name evidence="2" type="ORF">BD410DRAFT_61978</name>
</gene>
<feature type="chain" id="PRO_5021476554" description="Secreted protein" evidence="1">
    <location>
        <begin position="22"/>
        <end position="95"/>
    </location>
</feature>
<accession>A0A4Y7QBN4</accession>
<protein>
    <recommendedName>
        <fullName evidence="4">Secreted protein</fullName>
    </recommendedName>
</protein>
<dbReference type="EMBL" id="ML170165">
    <property type="protein sequence ID" value="TDL24796.1"/>
    <property type="molecule type" value="Genomic_DNA"/>
</dbReference>
<dbReference type="VEuPathDB" id="FungiDB:BD410DRAFT_61978"/>
<reference evidence="2 3" key="1">
    <citation type="submission" date="2018-06" db="EMBL/GenBank/DDBJ databases">
        <title>A transcriptomic atlas of mushroom development highlights an independent origin of complex multicellularity.</title>
        <authorList>
            <consortium name="DOE Joint Genome Institute"/>
            <person name="Krizsan K."/>
            <person name="Almasi E."/>
            <person name="Merenyi Z."/>
            <person name="Sahu N."/>
            <person name="Viragh M."/>
            <person name="Koszo T."/>
            <person name="Mondo S."/>
            <person name="Kiss B."/>
            <person name="Balint B."/>
            <person name="Kues U."/>
            <person name="Barry K."/>
            <person name="Hegedus J.C."/>
            <person name="Henrissat B."/>
            <person name="Johnson J."/>
            <person name="Lipzen A."/>
            <person name="Ohm R."/>
            <person name="Nagy I."/>
            <person name="Pangilinan J."/>
            <person name="Yan J."/>
            <person name="Xiong Y."/>
            <person name="Grigoriev I.V."/>
            <person name="Hibbett D.S."/>
            <person name="Nagy L.G."/>
        </authorList>
    </citation>
    <scope>NUCLEOTIDE SEQUENCE [LARGE SCALE GENOMIC DNA]</scope>
    <source>
        <strain evidence="2 3">SZMC22713</strain>
    </source>
</reference>
<evidence type="ECO:0000313" key="2">
    <source>
        <dbReference type="EMBL" id="TDL24796.1"/>
    </source>
</evidence>
<organism evidence="2 3">
    <name type="scientific">Rickenella mellea</name>
    <dbReference type="NCBI Taxonomy" id="50990"/>
    <lineage>
        <taxon>Eukaryota</taxon>
        <taxon>Fungi</taxon>
        <taxon>Dikarya</taxon>
        <taxon>Basidiomycota</taxon>
        <taxon>Agaricomycotina</taxon>
        <taxon>Agaricomycetes</taxon>
        <taxon>Hymenochaetales</taxon>
        <taxon>Rickenellaceae</taxon>
        <taxon>Rickenella</taxon>
    </lineage>
</organism>
<sequence length="95" mass="11011">MRGRTIISLNSSFLCWKLASALEQPIDQRNLHTLVNECAVTHTPDVKSISKTQRFVLTKSMKNEYTLICQLYFTKYNTFIIRMRTAIVTVSVLLR</sequence>
<proteinExistence type="predicted"/>
<feature type="signal peptide" evidence="1">
    <location>
        <begin position="1"/>
        <end position="21"/>
    </location>
</feature>
<keyword evidence="3" id="KW-1185">Reference proteome</keyword>
<dbReference type="AlphaFoldDB" id="A0A4Y7QBN4"/>
<evidence type="ECO:0000313" key="3">
    <source>
        <dbReference type="Proteomes" id="UP000294933"/>
    </source>
</evidence>